<proteinExistence type="predicted"/>
<dbReference type="SUPFAM" id="SSF49265">
    <property type="entry name" value="Fibronectin type III"/>
    <property type="match status" value="1"/>
</dbReference>
<reference evidence="2 3" key="1">
    <citation type="submission" date="2024-09" db="EMBL/GenBank/DDBJ databases">
        <authorList>
            <person name="Sun Q."/>
            <person name="Mori K."/>
        </authorList>
    </citation>
    <scope>NUCLEOTIDE SEQUENCE [LARGE SCALE GENOMIC DNA]</scope>
    <source>
        <strain evidence="2 3">NCAIM B.02529</strain>
    </source>
</reference>
<sequence>MEHRKIMNLSYYSTSLVLGRKRPNAPSNITASNVTDTSLNLTWDAVSYDEGIQHYEIYRDGAFVDTRVGTSFADSGLTADTTFSYQVRTVGSNNVKSALSAPVEVTTTSGA</sequence>
<dbReference type="RefSeq" id="WP_377351478.1">
    <property type="nucleotide sequence ID" value="NZ_JBHLTP010000022.1"/>
</dbReference>
<dbReference type="CDD" id="cd00063">
    <property type="entry name" value="FN3"/>
    <property type="match status" value="1"/>
</dbReference>
<feature type="domain" description="Fibronectin type-III" evidence="1">
    <location>
        <begin position="25"/>
        <end position="110"/>
    </location>
</feature>
<dbReference type="PROSITE" id="PS50853">
    <property type="entry name" value="FN3"/>
    <property type="match status" value="1"/>
</dbReference>
<name>A0ABV6LU08_9BACI</name>
<protein>
    <submittedName>
        <fullName evidence="2">Fibronectin type III domain-containing protein</fullName>
    </submittedName>
</protein>
<dbReference type="Pfam" id="PF00041">
    <property type="entry name" value="fn3"/>
    <property type="match status" value="1"/>
</dbReference>
<dbReference type="InterPro" id="IPR003961">
    <property type="entry name" value="FN3_dom"/>
</dbReference>
<dbReference type="EMBL" id="JBHLTP010000022">
    <property type="protein sequence ID" value="MFC0525782.1"/>
    <property type="molecule type" value="Genomic_DNA"/>
</dbReference>
<accession>A0ABV6LU08</accession>
<dbReference type="Gene3D" id="2.60.40.10">
    <property type="entry name" value="Immunoglobulins"/>
    <property type="match status" value="1"/>
</dbReference>
<dbReference type="SMART" id="SM00060">
    <property type="entry name" value="FN3"/>
    <property type="match status" value="1"/>
</dbReference>
<evidence type="ECO:0000259" key="1">
    <source>
        <dbReference type="PROSITE" id="PS50853"/>
    </source>
</evidence>
<keyword evidence="3" id="KW-1185">Reference proteome</keyword>
<dbReference type="InterPro" id="IPR036116">
    <property type="entry name" value="FN3_sf"/>
</dbReference>
<evidence type="ECO:0000313" key="2">
    <source>
        <dbReference type="EMBL" id="MFC0525782.1"/>
    </source>
</evidence>
<evidence type="ECO:0000313" key="3">
    <source>
        <dbReference type="Proteomes" id="UP001589836"/>
    </source>
</evidence>
<dbReference type="InterPro" id="IPR013783">
    <property type="entry name" value="Ig-like_fold"/>
</dbReference>
<comment type="caution">
    <text evidence="2">The sequence shown here is derived from an EMBL/GenBank/DDBJ whole genome shotgun (WGS) entry which is preliminary data.</text>
</comment>
<gene>
    <name evidence="2" type="ORF">ACFFGV_19575</name>
</gene>
<organism evidence="2 3">
    <name type="scientific">Pontibacillus salicampi</name>
    <dbReference type="NCBI Taxonomy" id="1449801"/>
    <lineage>
        <taxon>Bacteria</taxon>
        <taxon>Bacillati</taxon>
        <taxon>Bacillota</taxon>
        <taxon>Bacilli</taxon>
        <taxon>Bacillales</taxon>
        <taxon>Bacillaceae</taxon>
        <taxon>Pontibacillus</taxon>
    </lineage>
</organism>
<dbReference type="Proteomes" id="UP001589836">
    <property type="component" value="Unassembled WGS sequence"/>
</dbReference>